<sequence>MKKKLPVMLLCLFLLGALYNLWTIRPVNILYIYSDEGVTVTIVVDHMPWTDREKIAWYLARRDEFKRKYPSFDNTWQTYYITDISDGFTNYAKSPHEDLFCISEIKGDDKCLVKNYFLIVDEYTNSGLRFYPDSDIEYQLTPDNKIERVFRPEYLNQ</sequence>
<accession>A0AAP4FSF5</accession>
<dbReference type="AlphaFoldDB" id="A0AAP4FSF5"/>
<dbReference type="EMBL" id="JASSOM010000045">
    <property type="protein sequence ID" value="MDK9362826.1"/>
    <property type="molecule type" value="Genomic_DNA"/>
</dbReference>
<gene>
    <name evidence="1" type="ORF">QQF32_06430</name>
</gene>
<reference evidence="1 2" key="1">
    <citation type="submission" date="2023-06" db="EMBL/GenBank/DDBJ databases">
        <title>Identification and characterization of antibiotic-resistant Gram-negative bacteria.</title>
        <authorList>
            <person name="Cho G.-S."/>
            <person name="Lee J."/>
            <person name="Tai E."/>
            <person name="Jeong S."/>
            <person name="Kim I."/>
            <person name="Kim B.-E."/>
            <person name="Jeong M.-I."/>
            <person name="Oh K.-K."/>
            <person name="Franz C.M.A.P."/>
        </authorList>
    </citation>
    <scope>NUCLEOTIDE SEQUENCE [LARGE SCALE GENOMIC DNA]</scope>
    <source>
        <strain evidence="1 2">V106_12</strain>
    </source>
</reference>
<evidence type="ECO:0000313" key="2">
    <source>
        <dbReference type="Proteomes" id="UP001223214"/>
    </source>
</evidence>
<dbReference type="Pfam" id="PF06092">
    <property type="entry name" value="DUF943"/>
    <property type="match status" value="1"/>
</dbReference>
<proteinExistence type="predicted"/>
<keyword evidence="2" id="KW-1185">Reference proteome</keyword>
<dbReference type="RefSeq" id="WP_285148212.1">
    <property type="nucleotide sequence ID" value="NZ_JASSOM010000045.1"/>
</dbReference>
<name>A0AAP4FSF5_9ENTR</name>
<protein>
    <submittedName>
        <fullName evidence="1">DUF943 family protein</fullName>
    </submittedName>
</protein>
<evidence type="ECO:0000313" key="1">
    <source>
        <dbReference type="EMBL" id="MDK9362826.1"/>
    </source>
</evidence>
<dbReference type="Proteomes" id="UP001223214">
    <property type="component" value="Unassembled WGS sequence"/>
</dbReference>
<comment type="caution">
    <text evidence="1">The sequence shown here is derived from an EMBL/GenBank/DDBJ whole genome shotgun (WGS) entry which is preliminary data.</text>
</comment>
<dbReference type="InterPro" id="IPR010351">
    <property type="entry name" value="DUF943"/>
</dbReference>
<organism evidence="1 2">
    <name type="scientific">Lelliottia wanjuensis</name>
    <dbReference type="NCBI Taxonomy" id="3050585"/>
    <lineage>
        <taxon>Bacteria</taxon>
        <taxon>Pseudomonadati</taxon>
        <taxon>Pseudomonadota</taxon>
        <taxon>Gammaproteobacteria</taxon>
        <taxon>Enterobacterales</taxon>
        <taxon>Enterobacteriaceae</taxon>
        <taxon>Lelliottia</taxon>
    </lineage>
</organism>